<evidence type="ECO:0000313" key="2">
    <source>
        <dbReference type="Proteomes" id="UP000050509"/>
    </source>
</evidence>
<dbReference type="Gene3D" id="2.60.120.1140">
    <property type="entry name" value="Protein of unknown function DUF192"/>
    <property type="match status" value="1"/>
</dbReference>
<protein>
    <recommendedName>
        <fullName evidence="3">DUF192 domain-containing protein</fullName>
    </recommendedName>
</protein>
<accession>A0A0P9D763</accession>
<gene>
    <name evidence="1" type="ORF">SE17_38150</name>
</gene>
<sequence>WSIHTFFMRVPIDVLFVDKKNMVVGLQHAMPPSRPFAGVAPWRGHYVVEMPAGVLAATGTQVGDQLVLTPPIG</sequence>
<keyword evidence="2" id="KW-1185">Reference proteome</keyword>
<evidence type="ECO:0000313" key="1">
    <source>
        <dbReference type="EMBL" id="KPV48426.1"/>
    </source>
</evidence>
<feature type="non-terminal residue" evidence="1">
    <location>
        <position position="1"/>
    </location>
</feature>
<dbReference type="AlphaFoldDB" id="A0A0P9D763"/>
<dbReference type="InterPro" id="IPR003795">
    <property type="entry name" value="DUF192"/>
</dbReference>
<dbReference type="Pfam" id="PF02643">
    <property type="entry name" value="DUF192"/>
    <property type="match status" value="1"/>
</dbReference>
<reference evidence="1 2" key="1">
    <citation type="submission" date="2015-09" db="EMBL/GenBank/DDBJ databases">
        <title>Draft genome sequence of Kouleothrix aurantiaca JCM 19913.</title>
        <authorList>
            <person name="Hemp J."/>
        </authorList>
    </citation>
    <scope>NUCLEOTIDE SEQUENCE [LARGE SCALE GENOMIC DNA]</scope>
    <source>
        <strain evidence="1 2">COM-B</strain>
    </source>
</reference>
<dbReference type="InterPro" id="IPR038695">
    <property type="entry name" value="Saro_0823-like_sf"/>
</dbReference>
<proteinExistence type="predicted"/>
<name>A0A0P9D763_9CHLR</name>
<evidence type="ECO:0008006" key="3">
    <source>
        <dbReference type="Google" id="ProtNLM"/>
    </source>
</evidence>
<dbReference type="EMBL" id="LJCR01002665">
    <property type="protein sequence ID" value="KPV48426.1"/>
    <property type="molecule type" value="Genomic_DNA"/>
</dbReference>
<comment type="caution">
    <text evidence="1">The sequence shown here is derived from an EMBL/GenBank/DDBJ whole genome shotgun (WGS) entry which is preliminary data.</text>
</comment>
<organism evidence="1 2">
    <name type="scientific">Kouleothrix aurantiaca</name>
    <dbReference type="NCBI Taxonomy" id="186479"/>
    <lineage>
        <taxon>Bacteria</taxon>
        <taxon>Bacillati</taxon>
        <taxon>Chloroflexota</taxon>
        <taxon>Chloroflexia</taxon>
        <taxon>Chloroflexales</taxon>
        <taxon>Roseiflexineae</taxon>
        <taxon>Roseiflexaceae</taxon>
        <taxon>Kouleothrix</taxon>
    </lineage>
</organism>
<dbReference type="Proteomes" id="UP000050509">
    <property type="component" value="Unassembled WGS sequence"/>
</dbReference>